<reference evidence="4 5" key="1">
    <citation type="submission" date="2022-12" db="EMBL/GenBank/DDBJ databases">
        <title>Chitinophagaceae gen. sp. nov., a new member of the family Chitinophagaceae, isolated from soil in a chemical factory.</title>
        <authorList>
            <person name="Ke Z."/>
        </authorList>
    </citation>
    <scope>NUCLEOTIDE SEQUENCE [LARGE SCALE GENOMIC DNA]</scope>
    <source>
        <strain evidence="4 5">LY-5</strain>
    </source>
</reference>
<dbReference type="Proteomes" id="UP001210231">
    <property type="component" value="Unassembled WGS sequence"/>
</dbReference>
<comment type="caution">
    <text evidence="4">The sequence shown here is derived from an EMBL/GenBank/DDBJ whole genome shotgun (WGS) entry which is preliminary data.</text>
</comment>
<feature type="region of interest" description="Disordered" evidence="1">
    <location>
        <begin position="1856"/>
        <end position="1876"/>
    </location>
</feature>
<proteinExistence type="predicted"/>
<feature type="domain" description="GEVED" evidence="3">
    <location>
        <begin position="1130"/>
        <end position="1226"/>
    </location>
</feature>
<gene>
    <name evidence="4" type="ORF">O3P16_09520</name>
</gene>
<evidence type="ECO:0000256" key="1">
    <source>
        <dbReference type="SAM" id="MobiDB-lite"/>
    </source>
</evidence>
<dbReference type="Pfam" id="PF20009">
    <property type="entry name" value="GEVED"/>
    <property type="match status" value="13"/>
</dbReference>
<dbReference type="InterPro" id="IPR045474">
    <property type="entry name" value="GEVED"/>
</dbReference>
<dbReference type="EMBL" id="JAQGEF010000009">
    <property type="protein sequence ID" value="MDA3615045.1"/>
    <property type="molecule type" value="Genomic_DNA"/>
</dbReference>
<evidence type="ECO:0000313" key="5">
    <source>
        <dbReference type="Proteomes" id="UP001210231"/>
    </source>
</evidence>
<protein>
    <submittedName>
        <fullName evidence="4">T9SS type A sorting domain-containing protein</fullName>
    </submittedName>
</protein>
<dbReference type="Pfam" id="PF18962">
    <property type="entry name" value="Por_Secre_tail"/>
    <property type="match status" value="1"/>
</dbReference>
<feature type="domain" description="GEVED" evidence="3">
    <location>
        <begin position="732"/>
        <end position="839"/>
    </location>
</feature>
<feature type="domain" description="GEVED" evidence="3">
    <location>
        <begin position="2094"/>
        <end position="2194"/>
    </location>
</feature>
<dbReference type="InterPro" id="IPR009091">
    <property type="entry name" value="RCC1/BLIP-II"/>
</dbReference>
<feature type="region of interest" description="Disordered" evidence="1">
    <location>
        <begin position="2874"/>
        <end position="2908"/>
    </location>
</feature>
<dbReference type="PROSITE" id="PS00018">
    <property type="entry name" value="EF_HAND_1"/>
    <property type="match status" value="1"/>
</dbReference>
<dbReference type="RefSeq" id="WP_407031370.1">
    <property type="nucleotide sequence ID" value="NZ_JAQGEF010000009.1"/>
</dbReference>
<evidence type="ECO:0000259" key="3">
    <source>
        <dbReference type="Pfam" id="PF20009"/>
    </source>
</evidence>
<feature type="domain" description="Secretion system C-terminal sorting" evidence="2">
    <location>
        <begin position="3338"/>
        <end position="3408"/>
    </location>
</feature>
<feature type="domain" description="GEVED" evidence="3">
    <location>
        <begin position="1519"/>
        <end position="1615"/>
    </location>
</feature>
<feature type="compositionally biased region" description="Polar residues" evidence="1">
    <location>
        <begin position="1856"/>
        <end position="1865"/>
    </location>
</feature>
<feature type="domain" description="GEVED" evidence="3">
    <location>
        <begin position="2939"/>
        <end position="3031"/>
    </location>
</feature>
<feature type="domain" description="GEVED" evidence="3">
    <location>
        <begin position="535"/>
        <end position="642"/>
    </location>
</feature>
<feature type="domain" description="GEVED" evidence="3">
    <location>
        <begin position="1899"/>
        <end position="1999"/>
    </location>
</feature>
<feature type="domain" description="GEVED" evidence="3">
    <location>
        <begin position="1324"/>
        <end position="1423"/>
    </location>
</feature>
<feature type="domain" description="GEVED" evidence="3">
    <location>
        <begin position="1711"/>
        <end position="1804"/>
    </location>
</feature>
<dbReference type="InterPro" id="IPR026444">
    <property type="entry name" value="Secre_tail"/>
</dbReference>
<dbReference type="NCBIfam" id="TIGR04183">
    <property type="entry name" value="Por_Secre_tail"/>
    <property type="match status" value="1"/>
</dbReference>
<dbReference type="InterPro" id="IPR018247">
    <property type="entry name" value="EF_Hand_1_Ca_BS"/>
</dbReference>
<organism evidence="4 5">
    <name type="scientific">Polluticaenibacter yanchengensis</name>
    <dbReference type="NCBI Taxonomy" id="3014562"/>
    <lineage>
        <taxon>Bacteria</taxon>
        <taxon>Pseudomonadati</taxon>
        <taxon>Bacteroidota</taxon>
        <taxon>Chitinophagia</taxon>
        <taxon>Chitinophagales</taxon>
        <taxon>Chitinophagaceae</taxon>
        <taxon>Polluticaenibacter</taxon>
    </lineage>
</organism>
<feature type="compositionally biased region" description="Acidic residues" evidence="1">
    <location>
        <begin position="2899"/>
        <end position="2908"/>
    </location>
</feature>
<feature type="domain" description="GEVED" evidence="3">
    <location>
        <begin position="936"/>
        <end position="1041"/>
    </location>
</feature>
<feature type="region of interest" description="Disordered" evidence="1">
    <location>
        <begin position="1470"/>
        <end position="1494"/>
    </location>
</feature>
<feature type="domain" description="GEVED" evidence="3">
    <location>
        <begin position="2291"/>
        <end position="2385"/>
    </location>
</feature>
<evidence type="ECO:0000313" key="4">
    <source>
        <dbReference type="EMBL" id="MDA3615045.1"/>
    </source>
</evidence>
<feature type="domain" description="GEVED" evidence="3">
    <location>
        <begin position="329"/>
        <end position="436"/>
    </location>
</feature>
<evidence type="ECO:0000259" key="2">
    <source>
        <dbReference type="Pfam" id="PF18962"/>
    </source>
</evidence>
<accession>A0ABT4UJT4</accession>
<name>A0ABT4UJT4_9BACT</name>
<sequence>MCDNLLFAQPFLTESYNYVPGATLMSTTNWAQRATGASIVVTANNLSYPSTISYSDGNKVRLSNTGESIYHVFAGTGATTYNSLIVNVVSAQAAGEYFYALGNSTSPLTYGARIYIRSNGAGFSFGVVRGTATTPVPVYETTVRNFNTNYFLVLKYEVVTGATNDAVSLFVNPAPINTEPAVANVIYNGVTGADIGTATTTNLSSVNLYQVAVGTSPVLDLDGIHVGSTWQSVTTAQYDYGDAPASYEQTKDNVFAPALHSPVTGFYIGSMAPDLELQAANVTTGSNNNSPNGDGLDEDGLVTPIDAVSKGIAYSVTVPVNNPTTATKYLYAWIDFNNNGRFELSELTTATLSFTTTGVSNKVLTWTNLQTSVIPDGIDKLYMRLRLSNRALNDFTTAASGGATLDERSIGNGAVSTTNASDYSLVAGGEVEDFQLDVVRLYDFGDLPSGFELDKDNNARPAMHAKSDGLSIGTLVDIESGAHPVAAGQENNQDGDNEHQTADEDGITEFISISRGVAYSIDIPVNSPAGSGTKYLYAWLDLNGDGRFQVGELTTATLSFGGVGATTRTLTWSAAQTTSIPVNTKNIYLRLRLSNSELFDFTTAASGGATIDERSIGNGATGTGNAVNAPTVALGEVEDYQLRVDDYDFGDVPSTYGNGYPARHIAVQTRKIGQLLDNEATPANVAPGADNNGDNGDGADEDGLTGVLPVITKGAPFSFSVPVTVNVATNILAWIDFNNDGRFQLNEAAYTLATGTSQAYQSAAIGTNNITFYFRGSQTHTIPVGVSNVYVRIRLTAATTLQSVDNAATTDIDERSFGDGASTGVYTTPYIGEVEDYRFEVVTPLDYGDVPAGYDINRDGNSRPARNFTTDNLYLGVSYALENGPSSVASGANNNAPNGDGDEEDGLAINQLFVRLGGTNVFNVVVNNTTGAAAILHGWVDFNNNGKFESSEYVSTSVPNLTTGTIPLNFTLAQANTIPADVNKLYMRIRLVQQNAEAAAAIADFTGTGGNTLDERAIADGTTTGDYVSVALGEVEDYQLTVLKDFGDLPVSYENGIPAYQSNTITPELYLGSGIDFELAASSVTAGADNNGTNGDGLDEDAVSVPGTIVVGSPYSLTVPYYSASAGTKYLYAWIDFNGDGQMNGNEVATTVSFTAVVGNNTATLNWTGTQTQAMSATGISSGKVYLRLRLSATSQTNANNANLTSIDTRSFGAVASSGEIEDYQFLVSNLYDYGDAPLSYELNANTTAISVPARQSPSAILRLGLTVDSEAVAHSVTAGNDNNGTNGDGADEDGITNLAPIYNSIAYRTQVSVLNNTGSNKTLHAWIDFNNDGRFQTTEYTSFTVPASASQQTVTLSWAAQTFTVPASNKLYMRLRISEGTLTDRTAGVNPALVDERSLGDGLQTGDYDVLQGGEIEDYQITVISVYDYGDAAPTSYEETRTAGVFAPARQAVSQSLYLGQLYPDAESSKQVSSTTAKGDDINGTSDEDGAVPGPILSGNGYVLNVTYTNISGANRTLYGWIDFNNNGKFESGEVITGTLVNGTYNGSVTLTWTTAQTGSIPNTDSLYMRLRVSELTLADHADATVDERAIGDGANTGTYSALAGNGEIEDYKIAVLTSFDYGDVPLSYEQNTGGTSVPARQAPSALLRLGTLIDIETAAHSVAPGADNNGLNGDGQDEDGITNPDPIYSGIPYHTMVSVLNNTGANKTLHAWIDFDNNGRFTVGEYASVVVPASAIQQSVNLRWATGVAISSAKVYMRLRITDGTVGDGASANVDERSIGDGLSTGINGILNDGEIEDYQLTVISEYDYGDAAPATYDNNTSAVYLPARQAVSKGLYFGNLAADAEPGKQIIANTANGDNSHGTNDEDGAVPGTVTPGGGYSLNVNYTNNSGAARTIHAWIDFNNNGAFELSEYREGTINALTSTTNGVATLTWSTAQSSTIPTGVNSLYMRIRVSEATLADAASANVDERAIGDGLSTGVSAALASNGEIEDYLITVSRTLDYGDVPVSYEQPGGTLAPARQIASPVLLIGGLPDTENVPNSVLAGASNNGLFGDGADEDGIIPESNPVTINSAFTLPVRVTNTSGAARTLFGWLDLNNNGTFELGEVASVSVANATNNATVNLVWTAAQTATIQTEKIYLRLRLADIVTTAGGMFDNTATAYDERAIGDGLSTGAYALAATRGEVEDYQLAVIPVFDYGDAPLSFERNTSDVSVPARHLTVSTLFLGSTFDLEHNASSVATGSDNNGLGGDGVTDDGVSTPLPALNPGGAYSLTVNTFKSIAGTGTIHAWIDRNGDGRFTADEYTSATVTASTGAQIATLTWLAVPYSGTQNYTYIRLRFTTGTVTDNVATTNVDERSIGDGLTTGVYGTPVNGEVEDYYVSVNNGGITTIPSCEGLGSVDPIQAAFHATMVRPASGGYLVFGELAHGNGTSNLAAPAALVSGSNGYNFAGSLLMATLGSTSAFTYHQYLALTTAGLYAWGAQGIILPTAATTGTSMQAVSLPPGVTPAMVKMIDAGASYLTGGTVGDQTSTNGSVVLLTKDGHVWVRSSVNAANETSDFNAVQGDGNLAANNGSTDWHQVQTAAGVPLTGMVDVRTTGAAAIATNGNQFYTWGRNVYIGNATATGSLHYATLMTTPTGFAGPAIKVDMSYGNNLSASYYILDDNGIVHVLGNNNLGQLGIGSVIAQTSWTRITQKNEEPEAAGNQPDVTSAMGRVTAISSNNHDAMYAHLILITADKRAYHAGSNAGGGGMSGTVSPTSFQIPTAMTTGGGTAMLPGNMVYGEAGGHIGVLAKEGSDRYGYVGHTVSGSDGCNGCTNSPSEYNFNLTASTGPLCGITAFDFGDLDERYNLGDMARHQIRYSQSENPLKLGSMAADSEDGPQVTATGSANLANGDDVDEKGDDEDAFSGTLPVKTAGSSYSLTIPFTNRTDANAYIYGFIDWDGNGVFTSNEAVVQTVPSSSTAQTVTLTWADPGLTVGNCLQLGDAIRSFVRLRITSSVLTDLTNTQPDERSFLAAEDGEVEDYYVDWTPSPAPADLGNLPSEGAPVVWRKATASLTSLDLATNRVWLGDNNSYPNLPCESNVERNGGLKITGGDGVIGTGSETSPFILAPSDGTATHFDFNFNITVNGNGTPGTLVYYGMWFDVNGNGSFTDEDDVFVSGSRAHGSPVSFDVPVSYLNGGTNGGATSGAVRLVVTSQNFGFSKSQNGEVNVTNGEVEDYYVAYPVALPVNLLSFGVSRYNQSSALIEWTTQTEENTKHFIVEKFINGEWKNIAVVNASGNSTREINYSVVDGNLLKGNNHYRLKIVDMDGRFKYSQVKSYNYSSDAGITVQPNPAKDKVIISGLAGTGSQIVLLDLKGRIISQEKAQGATHLLNLSGISKGVYFIRIIENGGASTDVKKLIVE</sequence>
<keyword evidence="5" id="KW-1185">Reference proteome</keyword>
<dbReference type="SUPFAM" id="SSF50985">
    <property type="entry name" value="RCC1/BLIP-II"/>
    <property type="match status" value="1"/>
</dbReference>
<feature type="domain" description="GEVED" evidence="3">
    <location>
        <begin position="3143"/>
        <end position="3227"/>
    </location>
</feature>